<dbReference type="VEuPathDB" id="VectorBase:SSCA009800"/>
<dbReference type="SMART" id="SM00033">
    <property type="entry name" value="CH"/>
    <property type="match status" value="1"/>
</dbReference>
<sequence length="119" mass="13874">MAAKARSPADIKDMLLRWSRAKTRGYENVQIENFSGSWADGMAFCALIHHFFPDSFDFSKLNPQNRKENLTIAFNTIQDKIDVPPMIEVNDMLAMKDKPDWKCIFTYLQAVYRKLHDKD</sequence>
<evidence type="ECO:0000256" key="3">
    <source>
        <dbReference type="ARBA" id="ARBA00061655"/>
    </source>
</evidence>
<dbReference type="Pfam" id="PF00307">
    <property type="entry name" value="CH"/>
    <property type="match status" value="1"/>
</dbReference>
<dbReference type="PANTHER" id="PTHR23167:SF88">
    <property type="entry name" value="CALPONIN-HOMOLOGY (CH) DOMAIN-CONTAINING PROTEIN"/>
    <property type="match status" value="1"/>
</dbReference>
<dbReference type="PANTHER" id="PTHR23167">
    <property type="entry name" value="CALPONIN HOMOLOGY DOMAIN-CONTAINING PROTEIN DDB_G0272472-RELATED"/>
    <property type="match status" value="1"/>
</dbReference>
<proteinExistence type="inferred from homology"/>
<dbReference type="InterPro" id="IPR050540">
    <property type="entry name" value="F-actin_Monoox_Mical"/>
</dbReference>
<organism evidence="4 5">
    <name type="scientific">Sarcoptes scabiei</name>
    <name type="common">Itch mite</name>
    <name type="synonym">Acarus scabiei</name>
    <dbReference type="NCBI Taxonomy" id="52283"/>
    <lineage>
        <taxon>Eukaryota</taxon>
        <taxon>Metazoa</taxon>
        <taxon>Ecdysozoa</taxon>
        <taxon>Arthropoda</taxon>
        <taxon>Chelicerata</taxon>
        <taxon>Arachnida</taxon>
        <taxon>Acari</taxon>
        <taxon>Acariformes</taxon>
        <taxon>Sarcoptiformes</taxon>
        <taxon>Astigmata</taxon>
        <taxon>Psoroptidia</taxon>
        <taxon>Sarcoptoidea</taxon>
        <taxon>Sarcoptidae</taxon>
        <taxon>Sarcoptinae</taxon>
        <taxon>Sarcoptes</taxon>
    </lineage>
</organism>
<name>A0A132A030_SARSC</name>
<evidence type="ECO:0000256" key="1">
    <source>
        <dbReference type="ARBA" id="ARBA00022553"/>
    </source>
</evidence>
<evidence type="ECO:0000256" key="2">
    <source>
        <dbReference type="ARBA" id="ARBA00023054"/>
    </source>
</evidence>
<reference evidence="4 5" key="1">
    <citation type="journal article" date="2015" name="Parasit. Vectors">
        <title>Draft genome of the scabies mite.</title>
        <authorList>
            <person name="Rider S.D.Jr."/>
            <person name="Morgan M.S."/>
            <person name="Arlian L.G."/>
        </authorList>
    </citation>
    <scope>NUCLEOTIDE SEQUENCE [LARGE SCALE GENOMIC DNA]</scope>
    <source>
        <strain evidence="4">Arlian Lab</strain>
    </source>
</reference>
<dbReference type="OrthoDB" id="18853at2759"/>
<dbReference type="Proteomes" id="UP000616769">
    <property type="component" value="Unassembled WGS sequence"/>
</dbReference>
<dbReference type="EMBL" id="JXLN01008888">
    <property type="protein sequence ID" value="KPM04468.1"/>
    <property type="molecule type" value="Genomic_DNA"/>
</dbReference>
<comment type="caution">
    <text evidence="4">The sequence shown here is derived from an EMBL/GenBank/DDBJ whole genome shotgun (WGS) entry which is preliminary data.</text>
</comment>
<protein>
    <submittedName>
        <fullName evidence="4">Smoothelin-like protein 2</fullName>
    </submittedName>
</protein>
<evidence type="ECO:0000313" key="4">
    <source>
        <dbReference type="EMBL" id="KPM04468.1"/>
    </source>
</evidence>
<keyword evidence="2" id="KW-0175">Coiled coil</keyword>
<keyword evidence="1" id="KW-0597">Phosphoprotein</keyword>
<dbReference type="InterPro" id="IPR036872">
    <property type="entry name" value="CH_dom_sf"/>
</dbReference>
<dbReference type="SUPFAM" id="SSF47576">
    <property type="entry name" value="Calponin-homology domain, CH-domain"/>
    <property type="match status" value="1"/>
</dbReference>
<dbReference type="Gene3D" id="1.10.418.10">
    <property type="entry name" value="Calponin-like domain"/>
    <property type="match status" value="1"/>
</dbReference>
<evidence type="ECO:0000313" key="5">
    <source>
        <dbReference type="Proteomes" id="UP000616769"/>
    </source>
</evidence>
<dbReference type="InterPro" id="IPR001715">
    <property type="entry name" value="CH_dom"/>
</dbReference>
<gene>
    <name evidence="4" type="ORF">QR98_0029160</name>
</gene>
<accession>A0A132A030</accession>
<dbReference type="AlphaFoldDB" id="A0A132A030"/>
<comment type="similarity">
    <text evidence="3">Belongs to the smoothelin family.</text>
</comment>
<dbReference type="FunFam" id="1.10.418.10:FF:000009">
    <property type="entry name" value="smoothelin isoform X2"/>
    <property type="match status" value="1"/>
</dbReference>
<dbReference type="PROSITE" id="PS50021">
    <property type="entry name" value="CH"/>
    <property type="match status" value="1"/>
</dbReference>